<comment type="caution">
    <text evidence="17">The sequence shown here is derived from an EMBL/GenBank/DDBJ whole genome shotgun (WGS) entry which is preliminary data.</text>
</comment>
<evidence type="ECO:0000256" key="1">
    <source>
        <dbReference type="ARBA" id="ARBA00004370"/>
    </source>
</evidence>
<dbReference type="GO" id="GO:0004252">
    <property type="term" value="F:serine-type endopeptidase activity"/>
    <property type="evidence" value="ECO:0007669"/>
    <property type="project" value="UniProtKB-UniRule"/>
</dbReference>
<dbReference type="PROSITE" id="PS51892">
    <property type="entry name" value="SUBTILASE"/>
    <property type="match status" value="1"/>
</dbReference>
<dbReference type="InParanoid" id="A0A1Y1Y2Y4"/>
<keyword evidence="18" id="KW-1185">Reference proteome</keyword>
<keyword evidence="10" id="KW-0472">Membrane</keyword>
<keyword evidence="11" id="KW-0865">Zymogen</keyword>
<dbReference type="InterPro" id="IPR023828">
    <property type="entry name" value="Peptidase_S8_Ser-AS"/>
</dbReference>
<dbReference type="InterPro" id="IPR008979">
    <property type="entry name" value="Galactose-bd-like_sf"/>
</dbReference>
<dbReference type="FunFam" id="2.60.120.260:FF:000026">
    <property type="entry name" value="proprotein convertase subtilisin/kexin type 7"/>
    <property type="match status" value="1"/>
</dbReference>
<dbReference type="PROSITE" id="PS00137">
    <property type="entry name" value="SUBTILASE_HIS"/>
    <property type="match status" value="1"/>
</dbReference>
<accession>A0A1Y1Y2Y4</accession>
<comment type="similarity">
    <text evidence="2">Belongs to the peptidase S8 family. Furin subfamily.</text>
</comment>
<keyword evidence="9" id="KW-1133">Transmembrane helix</keyword>
<dbReference type="SUPFAM" id="SSF52743">
    <property type="entry name" value="Subtilisin-like"/>
    <property type="match status" value="1"/>
</dbReference>
<dbReference type="Pfam" id="PF01483">
    <property type="entry name" value="P_proprotein"/>
    <property type="match status" value="1"/>
</dbReference>
<dbReference type="FunFam" id="3.40.50.200:FF:000005">
    <property type="entry name" value="Proprotein convertase subtilisin/kexin type 7"/>
    <property type="match status" value="1"/>
</dbReference>
<dbReference type="GO" id="GO:0016485">
    <property type="term" value="P:protein processing"/>
    <property type="evidence" value="ECO:0007669"/>
    <property type="project" value="TreeGrafter"/>
</dbReference>
<dbReference type="InterPro" id="IPR015500">
    <property type="entry name" value="Peptidase_S8_subtilisin-rel"/>
</dbReference>
<dbReference type="Gene3D" id="2.60.120.260">
    <property type="entry name" value="Galactose-binding domain-like"/>
    <property type="match status" value="1"/>
</dbReference>
<dbReference type="PROSITE" id="PS00136">
    <property type="entry name" value="SUBTILASE_ASP"/>
    <property type="match status" value="1"/>
</dbReference>
<keyword evidence="8" id="KW-0106">Calcium</keyword>
<dbReference type="PROSITE" id="PS00138">
    <property type="entry name" value="SUBTILASE_SER"/>
    <property type="match status" value="1"/>
</dbReference>
<name>A0A1Y1Y2Y4_9FUNG</name>
<dbReference type="PANTHER" id="PTHR42884:SF14">
    <property type="entry name" value="NEUROENDOCRINE CONVERTASE 1"/>
    <property type="match status" value="1"/>
</dbReference>
<evidence type="ECO:0000259" key="16">
    <source>
        <dbReference type="PROSITE" id="PS51829"/>
    </source>
</evidence>
<keyword evidence="7 14" id="KW-0720">Serine protease</keyword>
<feature type="active site" description="Charge relay system" evidence="13 14">
    <location>
        <position position="240"/>
    </location>
</feature>
<protein>
    <recommendedName>
        <fullName evidence="16">P/Homo B domain-containing protein</fullName>
    </recommendedName>
</protein>
<evidence type="ECO:0000256" key="10">
    <source>
        <dbReference type="ARBA" id="ARBA00023136"/>
    </source>
</evidence>
<comment type="subcellular location">
    <subcellularLocation>
        <location evidence="1">Membrane</location>
    </subcellularLocation>
</comment>
<evidence type="ECO:0000256" key="7">
    <source>
        <dbReference type="ARBA" id="ARBA00022825"/>
    </source>
</evidence>
<dbReference type="InterPro" id="IPR022398">
    <property type="entry name" value="Peptidase_S8_His-AS"/>
</dbReference>
<feature type="active site" description="Charge relay system" evidence="13 14">
    <location>
        <position position="413"/>
    </location>
</feature>
<evidence type="ECO:0000256" key="5">
    <source>
        <dbReference type="ARBA" id="ARBA00022729"/>
    </source>
</evidence>
<proteinExistence type="inferred from homology"/>
<evidence type="ECO:0000256" key="14">
    <source>
        <dbReference type="PROSITE-ProRule" id="PRU01240"/>
    </source>
</evidence>
<dbReference type="InterPro" id="IPR034182">
    <property type="entry name" value="Kexin/furin"/>
</dbReference>
<evidence type="ECO:0000256" key="8">
    <source>
        <dbReference type="ARBA" id="ARBA00022837"/>
    </source>
</evidence>
<dbReference type="STRING" id="1314790.A0A1Y1Y2Y4"/>
<evidence type="ECO:0000313" key="17">
    <source>
        <dbReference type="EMBL" id="ORX92377.1"/>
    </source>
</evidence>
<dbReference type="EMBL" id="MCFE01000279">
    <property type="protein sequence ID" value="ORX92377.1"/>
    <property type="molecule type" value="Genomic_DNA"/>
</dbReference>
<feature type="region of interest" description="Disordered" evidence="15">
    <location>
        <begin position="624"/>
        <end position="655"/>
    </location>
</feature>
<keyword evidence="12" id="KW-0325">Glycoprotein</keyword>
<gene>
    <name evidence="17" type="ORF">K493DRAFT_330389</name>
</gene>
<feature type="active site" description="Charge relay system" evidence="13 14">
    <location>
        <position position="202"/>
    </location>
</feature>
<keyword evidence="6 14" id="KW-0378">Hydrolase</keyword>
<dbReference type="GO" id="GO:0005802">
    <property type="term" value="C:trans-Golgi network"/>
    <property type="evidence" value="ECO:0007669"/>
    <property type="project" value="TreeGrafter"/>
</dbReference>
<keyword evidence="4" id="KW-0812">Transmembrane</keyword>
<keyword evidence="5" id="KW-0732">Signal</keyword>
<dbReference type="InterPro" id="IPR023827">
    <property type="entry name" value="Peptidase_S8_Asp-AS"/>
</dbReference>
<evidence type="ECO:0000256" key="12">
    <source>
        <dbReference type="ARBA" id="ARBA00023180"/>
    </source>
</evidence>
<evidence type="ECO:0000256" key="9">
    <source>
        <dbReference type="ARBA" id="ARBA00022989"/>
    </source>
</evidence>
<organism evidence="17 18">
    <name type="scientific">Basidiobolus meristosporus CBS 931.73</name>
    <dbReference type="NCBI Taxonomy" id="1314790"/>
    <lineage>
        <taxon>Eukaryota</taxon>
        <taxon>Fungi</taxon>
        <taxon>Fungi incertae sedis</taxon>
        <taxon>Zoopagomycota</taxon>
        <taxon>Entomophthoromycotina</taxon>
        <taxon>Basidiobolomycetes</taxon>
        <taxon>Basidiobolales</taxon>
        <taxon>Basidiobolaceae</taxon>
        <taxon>Basidiobolus</taxon>
    </lineage>
</organism>
<dbReference type="GO" id="GO:0007323">
    <property type="term" value="P:peptide pheromone maturation"/>
    <property type="evidence" value="ECO:0007669"/>
    <property type="project" value="UniProtKB-ARBA"/>
</dbReference>
<sequence length="721" mass="79227">MCRCSQVVILGLVLLSMWSSPNKLYSLILIFGLGECTLPIWYSARNHFTHQHYAIRINNAISPPEVSALLGLRHVGVINGLPDYHLFAAAKEDFMVHDRIEGFLDSPTPFSSLHKRGIPSLEHIDHIHKEELRQRVKREPTPSHQMRPNISTRQASILNLVDPGFRRQWHLNNQEDVGNDLNVLKVWESGIVGKDVVVALLDDGLDMDSEDLTHNYFSEGSYDFNDHSLVPNPKQPDDYHGTRCAGEIAAANNSVCGVGVAFGSKVSGIRILSGAISDVDEALALVHENQKNHIYSCSWGPPDDGRSMEGPSQVILDAMISGITKGRGGKGSIFVFATGNGGEFEDNCNFDGYANSIYTISIGAIDRFDQRPAYSEKCSAQLAVTYSSNTNGDGIYTTDVGKDACTNAHGGTSAAAPLAAGVFALVLSIRPDLHWRDIQHLAVRTAQPFALDDPDWQPTTAGHQFNHKFGYGKLDAFRMVEAAKEYHSVGPQVQYNSGVMEVNQQIPSSSAGLKHAFIVSPKIAQTHFLNLLEHVTVTINMVHQRRGDVEVYLISPNNVTSVLSPGREYDDSEEGFRGWTFMTVKHWDEPVVGEWSLLVMDQKNPEKVGTLQSWSLTFFGAKSEPVTPSPGEKPTNNASSTISSTITSPTSLRANPESAKAYLKLQDNDRGTETGPAADQLLDALEAESYHADSDESEITEITDMPNISAWLPKNMPFSRQ</sequence>
<dbReference type="SUPFAM" id="SSF49785">
    <property type="entry name" value="Galactose-binding domain-like"/>
    <property type="match status" value="1"/>
</dbReference>
<evidence type="ECO:0000256" key="3">
    <source>
        <dbReference type="ARBA" id="ARBA00022670"/>
    </source>
</evidence>
<feature type="compositionally biased region" description="Low complexity" evidence="15">
    <location>
        <begin position="634"/>
        <end position="651"/>
    </location>
</feature>
<reference evidence="17 18" key="1">
    <citation type="submission" date="2016-07" db="EMBL/GenBank/DDBJ databases">
        <title>Pervasive Adenine N6-methylation of Active Genes in Fungi.</title>
        <authorList>
            <consortium name="DOE Joint Genome Institute"/>
            <person name="Mondo S.J."/>
            <person name="Dannebaum R.O."/>
            <person name="Kuo R.C."/>
            <person name="Labutti K."/>
            <person name="Haridas S."/>
            <person name="Kuo A."/>
            <person name="Salamov A."/>
            <person name="Ahrendt S.R."/>
            <person name="Lipzen A."/>
            <person name="Sullivan W."/>
            <person name="Andreopoulos W.B."/>
            <person name="Clum A."/>
            <person name="Lindquist E."/>
            <person name="Daum C."/>
            <person name="Ramamoorthy G.K."/>
            <person name="Gryganskyi A."/>
            <person name="Culley D."/>
            <person name="Magnuson J.K."/>
            <person name="James T.Y."/>
            <person name="O'Malley M.A."/>
            <person name="Stajich J.E."/>
            <person name="Spatafora J.W."/>
            <person name="Visel A."/>
            <person name="Grigoriev I.V."/>
        </authorList>
    </citation>
    <scope>NUCLEOTIDE SEQUENCE [LARGE SCALE GENOMIC DNA]</scope>
    <source>
        <strain evidence="17 18">CBS 931.73</strain>
    </source>
</reference>
<dbReference type="AlphaFoldDB" id="A0A1Y1Y2Y4"/>
<dbReference type="Proteomes" id="UP000193498">
    <property type="component" value="Unassembled WGS sequence"/>
</dbReference>
<dbReference type="PROSITE" id="PS51829">
    <property type="entry name" value="P_HOMO_B"/>
    <property type="match status" value="1"/>
</dbReference>
<feature type="domain" description="P/Homo B" evidence="16">
    <location>
        <begin position="489"/>
        <end position="624"/>
    </location>
</feature>
<dbReference type="Pfam" id="PF00082">
    <property type="entry name" value="Peptidase_S8"/>
    <property type="match status" value="1"/>
</dbReference>
<dbReference type="InterPro" id="IPR000209">
    <property type="entry name" value="Peptidase_S8/S53_dom"/>
</dbReference>
<dbReference type="FunCoup" id="A0A1Y1Y2Y4">
    <property type="interactions" value="75"/>
</dbReference>
<dbReference type="CDD" id="cd04059">
    <property type="entry name" value="Peptidases_S8_Protein_convertases_Kexins_Furin-like"/>
    <property type="match status" value="1"/>
</dbReference>
<keyword evidence="3 14" id="KW-0645">Protease</keyword>
<evidence type="ECO:0000256" key="2">
    <source>
        <dbReference type="ARBA" id="ARBA00005325"/>
    </source>
</evidence>
<dbReference type="InterPro" id="IPR002884">
    <property type="entry name" value="P_dom"/>
</dbReference>
<dbReference type="GO" id="GO:0000139">
    <property type="term" value="C:Golgi membrane"/>
    <property type="evidence" value="ECO:0007669"/>
    <property type="project" value="TreeGrafter"/>
</dbReference>
<dbReference type="InterPro" id="IPR036852">
    <property type="entry name" value="Peptidase_S8/S53_dom_sf"/>
</dbReference>
<evidence type="ECO:0000256" key="6">
    <source>
        <dbReference type="ARBA" id="ARBA00022801"/>
    </source>
</evidence>
<evidence type="ECO:0000256" key="15">
    <source>
        <dbReference type="SAM" id="MobiDB-lite"/>
    </source>
</evidence>
<evidence type="ECO:0000256" key="4">
    <source>
        <dbReference type="ARBA" id="ARBA00022692"/>
    </source>
</evidence>
<dbReference type="PRINTS" id="PR00723">
    <property type="entry name" value="SUBTILISIN"/>
</dbReference>
<dbReference type="OrthoDB" id="300641at2759"/>
<evidence type="ECO:0000256" key="13">
    <source>
        <dbReference type="PIRSR" id="PIRSR615500-1"/>
    </source>
</evidence>
<evidence type="ECO:0000313" key="18">
    <source>
        <dbReference type="Proteomes" id="UP000193498"/>
    </source>
</evidence>
<evidence type="ECO:0000256" key="11">
    <source>
        <dbReference type="ARBA" id="ARBA00023145"/>
    </source>
</evidence>
<dbReference type="Gene3D" id="3.40.50.200">
    <property type="entry name" value="Peptidase S8/S53 domain"/>
    <property type="match status" value="1"/>
</dbReference>
<dbReference type="PANTHER" id="PTHR42884">
    <property type="entry name" value="PROPROTEIN CONVERTASE SUBTILISIN/KEXIN-RELATED"/>
    <property type="match status" value="1"/>
</dbReference>